<organism evidence="1 2">
    <name type="scientific">Phytophthora lilii</name>
    <dbReference type="NCBI Taxonomy" id="2077276"/>
    <lineage>
        <taxon>Eukaryota</taxon>
        <taxon>Sar</taxon>
        <taxon>Stramenopiles</taxon>
        <taxon>Oomycota</taxon>
        <taxon>Peronosporomycetes</taxon>
        <taxon>Peronosporales</taxon>
        <taxon>Peronosporaceae</taxon>
        <taxon>Phytophthora</taxon>
    </lineage>
</organism>
<gene>
    <name evidence="1" type="ORF">Plil01_000818200</name>
</gene>
<name>A0A9W6WNT0_9STRA</name>
<evidence type="ECO:0000313" key="2">
    <source>
        <dbReference type="Proteomes" id="UP001165083"/>
    </source>
</evidence>
<dbReference type="PANTHER" id="PTHR22538:SF1">
    <property type="entry name" value="VWFD DOMAIN-CONTAINING PROTEIN"/>
    <property type="match status" value="1"/>
</dbReference>
<proteinExistence type="predicted"/>
<keyword evidence="2" id="KW-1185">Reference proteome</keyword>
<dbReference type="Proteomes" id="UP001165083">
    <property type="component" value="Unassembled WGS sequence"/>
</dbReference>
<reference evidence="1" key="1">
    <citation type="submission" date="2023-04" db="EMBL/GenBank/DDBJ databases">
        <title>Phytophthora lilii NBRC 32176.</title>
        <authorList>
            <person name="Ichikawa N."/>
            <person name="Sato H."/>
            <person name="Tonouchi N."/>
        </authorList>
    </citation>
    <scope>NUCLEOTIDE SEQUENCE</scope>
    <source>
        <strain evidence="1">NBRC 32176</strain>
    </source>
</reference>
<dbReference type="PANTHER" id="PTHR22538">
    <property type="entry name" value="CILIA- AND FLAGELLA-ASSOCIATED PROTEIN 74"/>
    <property type="match status" value="1"/>
</dbReference>
<dbReference type="OrthoDB" id="95392at2759"/>
<comment type="caution">
    <text evidence="1">The sequence shown here is derived from an EMBL/GenBank/DDBJ whole genome shotgun (WGS) entry which is preliminary data.</text>
</comment>
<accession>A0A9W6WNT0</accession>
<sequence length="169" mass="18494">MYSDDVDITVQYVNKTFDITAPEVTTSETRKCPVVAAPSFVASNRKALLSGRPIPAQETRRLKTEIDFSWGDSACACKSTPRPCIFIHGMGVATEKQTNQDSLSSYWGNLTGHAPCCLTIKYAELNTVNTSWTDDTLQQKVCDRTLAVSKTSTKSTIADTIIVTHLLGI</sequence>
<evidence type="ECO:0000313" key="1">
    <source>
        <dbReference type="EMBL" id="GMF20890.1"/>
    </source>
</evidence>
<dbReference type="EMBL" id="BSXW01000389">
    <property type="protein sequence ID" value="GMF20890.1"/>
    <property type="molecule type" value="Genomic_DNA"/>
</dbReference>
<protein>
    <submittedName>
        <fullName evidence="1">Unnamed protein product</fullName>
    </submittedName>
</protein>
<dbReference type="AlphaFoldDB" id="A0A9W6WNT0"/>